<keyword evidence="2" id="KW-0808">Transferase</keyword>
<gene>
    <name evidence="2" type="primary">ydaF_4</name>
    <name evidence="2" type="ORF">BTM25_54720</name>
</gene>
<dbReference type="EC" id="2.3.1.-" evidence="2"/>
<protein>
    <submittedName>
        <fullName evidence="2">Putative ribosomal N-acetyltransferase YdaF</fullName>
        <ecNumber evidence="2">2.3.1.-</ecNumber>
    </submittedName>
</protein>
<dbReference type="EMBL" id="MTBP01000005">
    <property type="protein sequence ID" value="POM22522.1"/>
    <property type="molecule type" value="Genomic_DNA"/>
</dbReference>
<feature type="domain" description="N-acetyltransferase" evidence="1">
    <location>
        <begin position="13"/>
        <end position="180"/>
    </location>
</feature>
<keyword evidence="3" id="KW-1185">Reference proteome</keyword>
<dbReference type="PANTHER" id="PTHR43792">
    <property type="entry name" value="GNAT FAMILY, PUTATIVE (AFU_ORTHOLOGUE AFUA_3G00765)-RELATED-RELATED"/>
    <property type="match status" value="1"/>
</dbReference>
<dbReference type="RefSeq" id="WP_103566276.1">
    <property type="nucleotide sequence ID" value="NZ_MTBP01000005.1"/>
</dbReference>
<sequence>MLRPRYPLRTRRLLLRPFQPGDLEGLYAYQSQPEVARFLAWEPRTLEESRVFLRQKMDAATLEREGDWLVAAVVAADSGALMGEVNLQWSSRAHCQGEIGYVLNPDFHGHGYATEAAAEGLRLGFEELGLHRIVGRIDARNEASARVLERLGMRREAHLRENELVKGEWSDEVVYAMLRREWEARPEPAHDAGAAVGE</sequence>
<dbReference type="Proteomes" id="UP000242367">
    <property type="component" value="Unassembled WGS sequence"/>
</dbReference>
<dbReference type="PROSITE" id="PS51186">
    <property type="entry name" value="GNAT"/>
    <property type="match status" value="1"/>
</dbReference>
<proteinExistence type="predicted"/>
<reference evidence="2 3" key="1">
    <citation type="journal article" date="2017" name="Chemistry">
        <title>Isolation, Biosynthesis and Chemical Modifications of Rubterolones A-F: Rare Tropolone Alkaloids from Actinomadura sp. 5-2.</title>
        <authorList>
            <person name="Guo H."/>
            <person name="Benndorf R."/>
            <person name="Leichnitz D."/>
            <person name="Klassen J.L."/>
            <person name="Vollmers J."/>
            <person name="Gorls H."/>
            <person name="Steinacker M."/>
            <person name="Weigel C."/>
            <person name="Dahse H.M."/>
            <person name="Kaster A.K."/>
            <person name="de Beer Z.W."/>
            <person name="Poulsen M."/>
            <person name="Beemelmanns C."/>
        </authorList>
    </citation>
    <scope>NUCLEOTIDE SEQUENCE [LARGE SCALE GENOMIC DNA]</scope>
    <source>
        <strain evidence="2 3">5-2</strain>
    </source>
</reference>
<evidence type="ECO:0000313" key="3">
    <source>
        <dbReference type="Proteomes" id="UP000242367"/>
    </source>
</evidence>
<dbReference type="Pfam" id="PF13302">
    <property type="entry name" value="Acetyltransf_3"/>
    <property type="match status" value="1"/>
</dbReference>
<dbReference type="PANTHER" id="PTHR43792:SF1">
    <property type="entry name" value="N-ACETYLTRANSFERASE DOMAIN-CONTAINING PROTEIN"/>
    <property type="match status" value="1"/>
</dbReference>
<dbReference type="InterPro" id="IPR000182">
    <property type="entry name" value="GNAT_dom"/>
</dbReference>
<accession>A0A2P4UBX0</accession>
<dbReference type="AlphaFoldDB" id="A0A2P4UBX0"/>
<name>A0A2P4UBX0_9ACTN</name>
<keyword evidence="2" id="KW-0012">Acyltransferase</keyword>
<dbReference type="InterPro" id="IPR051531">
    <property type="entry name" value="N-acetyltransferase"/>
</dbReference>
<comment type="caution">
    <text evidence="2">The sequence shown here is derived from an EMBL/GenBank/DDBJ whole genome shotgun (WGS) entry which is preliminary data.</text>
</comment>
<dbReference type="SUPFAM" id="SSF55729">
    <property type="entry name" value="Acyl-CoA N-acyltransferases (Nat)"/>
    <property type="match status" value="1"/>
</dbReference>
<organism evidence="2 3">
    <name type="scientific">Actinomadura rubteroloni</name>
    <dbReference type="NCBI Taxonomy" id="1926885"/>
    <lineage>
        <taxon>Bacteria</taxon>
        <taxon>Bacillati</taxon>
        <taxon>Actinomycetota</taxon>
        <taxon>Actinomycetes</taxon>
        <taxon>Streptosporangiales</taxon>
        <taxon>Thermomonosporaceae</taxon>
        <taxon>Actinomadura</taxon>
    </lineage>
</organism>
<evidence type="ECO:0000313" key="2">
    <source>
        <dbReference type="EMBL" id="POM22522.1"/>
    </source>
</evidence>
<dbReference type="GO" id="GO:0016747">
    <property type="term" value="F:acyltransferase activity, transferring groups other than amino-acyl groups"/>
    <property type="evidence" value="ECO:0007669"/>
    <property type="project" value="InterPro"/>
</dbReference>
<dbReference type="InterPro" id="IPR016181">
    <property type="entry name" value="Acyl_CoA_acyltransferase"/>
</dbReference>
<evidence type="ECO:0000259" key="1">
    <source>
        <dbReference type="PROSITE" id="PS51186"/>
    </source>
</evidence>
<dbReference type="Gene3D" id="3.40.630.30">
    <property type="match status" value="1"/>
</dbReference>